<dbReference type="InterPro" id="IPR039218">
    <property type="entry name" value="REM_fam"/>
</dbReference>
<evidence type="ECO:0000256" key="5">
    <source>
        <dbReference type="ARBA" id="ARBA00023242"/>
    </source>
</evidence>
<keyword evidence="5" id="KW-0539">Nucleus</keyword>
<evidence type="ECO:0000256" key="3">
    <source>
        <dbReference type="ARBA" id="ARBA00023125"/>
    </source>
</evidence>
<reference evidence="7" key="1">
    <citation type="journal article" date="2018" name="DNA Res.">
        <title>Multiple hybrid de novo genome assembly of finger millet, an orphan allotetraploid crop.</title>
        <authorList>
            <person name="Hatakeyama M."/>
            <person name="Aluri S."/>
            <person name="Balachadran M.T."/>
            <person name="Sivarajan S.R."/>
            <person name="Patrignani A."/>
            <person name="Gruter S."/>
            <person name="Poveda L."/>
            <person name="Shimizu-Inatsugi R."/>
            <person name="Baeten J."/>
            <person name="Francoijs K.J."/>
            <person name="Nataraja K.N."/>
            <person name="Reddy Y.A.N."/>
            <person name="Phadnis S."/>
            <person name="Ravikumar R.L."/>
            <person name="Schlapbach R."/>
            <person name="Sreeman S.M."/>
            <person name="Shimizu K.K."/>
        </authorList>
    </citation>
    <scope>NUCLEOTIDE SEQUENCE</scope>
</reference>
<reference evidence="7" key="2">
    <citation type="submission" date="2021-12" db="EMBL/GenBank/DDBJ databases">
        <title>Resequencing data analysis of finger millet.</title>
        <authorList>
            <person name="Hatakeyama M."/>
            <person name="Aluri S."/>
            <person name="Balachadran M.T."/>
            <person name="Sivarajan S.R."/>
            <person name="Poveda L."/>
            <person name="Shimizu-Inatsugi R."/>
            <person name="Schlapbach R."/>
            <person name="Sreeman S.M."/>
            <person name="Shimizu K.K."/>
        </authorList>
    </citation>
    <scope>NUCLEOTIDE SEQUENCE</scope>
</reference>
<proteinExistence type="predicted"/>
<dbReference type="InterPro" id="IPR003340">
    <property type="entry name" value="B3_DNA-bd"/>
</dbReference>
<dbReference type="Gene3D" id="2.40.330.10">
    <property type="entry name" value="DNA-binding pseudobarrel domain"/>
    <property type="match status" value="3"/>
</dbReference>
<dbReference type="SUPFAM" id="SSF101936">
    <property type="entry name" value="DNA-binding pseudobarrel domain"/>
    <property type="match status" value="3"/>
</dbReference>
<evidence type="ECO:0000256" key="4">
    <source>
        <dbReference type="ARBA" id="ARBA00023163"/>
    </source>
</evidence>
<dbReference type="PANTHER" id="PTHR31674">
    <property type="entry name" value="B3 DOMAIN-CONTAINING PROTEIN REM-LIKE 3-RELATED"/>
    <property type="match status" value="1"/>
</dbReference>
<protein>
    <recommendedName>
        <fullName evidence="6">TF-B3 domain-containing protein</fullName>
    </recommendedName>
</protein>
<evidence type="ECO:0000256" key="1">
    <source>
        <dbReference type="ARBA" id="ARBA00004123"/>
    </source>
</evidence>
<dbReference type="Pfam" id="PF02362">
    <property type="entry name" value="B3"/>
    <property type="match status" value="2"/>
</dbReference>
<dbReference type="PANTHER" id="PTHR31674:SF86">
    <property type="entry name" value="B3 DOMAIN-CONTAINING PROTEIN OS04G0347400-RELATED"/>
    <property type="match status" value="1"/>
</dbReference>
<dbReference type="GO" id="GO:0005634">
    <property type="term" value="C:nucleus"/>
    <property type="evidence" value="ECO:0007669"/>
    <property type="project" value="UniProtKB-SubCell"/>
</dbReference>
<keyword evidence="3" id="KW-0238">DNA-binding</keyword>
<dbReference type="Proteomes" id="UP001054889">
    <property type="component" value="Unassembled WGS sequence"/>
</dbReference>
<dbReference type="SMART" id="SM01019">
    <property type="entry name" value="B3"/>
    <property type="match status" value="2"/>
</dbReference>
<keyword evidence="8" id="KW-1185">Reference proteome</keyword>
<accession>A0AAV5FUE2</accession>
<name>A0AAV5FUE2_ELECO</name>
<feature type="domain" description="TF-B3" evidence="6">
    <location>
        <begin position="303"/>
        <end position="398"/>
    </location>
</feature>
<evidence type="ECO:0000313" key="7">
    <source>
        <dbReference type="EMBL" id="GJN38478.1"/>
    </source>
</evidence>
<gene>
    <name evidence="7" type="primary">gb27522</name>
    <name evidence="7" type="ORF">PR202_gb27522</name>
</gene>
<dbReference type="AlphaFoldDB" id="A0AAV5FUE2"/>
<evidence type="ECO:0000256" key="2">
    <source>
        <dbReference type="ARBA" id="ARBA00023015"/>
    </source>
</evidence>
<dbReference type="PROSITE" id="PS50863">
    <property type="entry name" value="B3"/>
    <property type="match status" value="2"/>
</dbReference>
<dbReference type="CDD" id="cd10017">
    <property type="entry name" value="B3_DNA"/>
    <property type="match status" value="3"/>
</dbReference>
<evidence type="ECO:0000259" key="6">
    <source>
        <dbReference type="PROSITE" id="PS50863"/>
    </source>
</evidence>
<comment type="caution">
    <text evidence="7">The sequence shown here is derived from an EMBL/GenBank/DDBJ whole genome shotgun (WGS) entry which is preliminary data.</text>
</comment>
<evidence type="ECO:0000313" key="8">
    <source>
        <dbReference type="Proteomes" id="UP001054889"/>
    </source>
</evidence>
<organism evidence="7 8">
    <name type="scientific">Eleusine coracana subsp. coracana</name>
    <dbReference type="NCBI Taxonomy" id="191504"/>
    <lineage>
        <taxon>Eukaryota</taxon>
        <taxon>Viridiplantae</taxon>
        <taxon>Streptophyta</taxon>
        <taxon>Embryophyta</taxon>
        <taxon>Tracheophyta</taxon>
        <taxon>Spermatophyta</taxon>
        <taxon>Magnoliopsida</taxon>
        <taxon>Liliopsida</taxon>
        <taxon>Poales</taxon>
        <taxon>Poaceae</taxon>
        <taxon>PACMAD clade</taxon>
        <taxon>Chloridoideae</taxon>
        <taxon>Cynodonteae</taxon>
        <taxon>Eleusininae</taxon>
        <taxon>Eleusine</taxon>
    </lineage>
</organism>
<dbReference type="InterPro" id="IPR015300">
    <property type="entry name" value="DNA-bd_pseudobarrel_sf"/>
</dbReference>
<keyword evidence="2" id="KW-0805">Transcription regulation</keyword>
<dbReference type="EMBL" id="BQKI01000096">
    <property type="protein sequence ID" value="GJN38478.1"/>
    <property type="molecule type" value="Genomic_DNA"/>
</dbReference>
<sequence>MITLQDSMDSTRFWQVQGYRYNNGNCQLGSGWKSFCRDIKLKEGDIVTINVIQTTLWRVDITRCGENINQTYHEIPSGSQGEKRPNGSMACLSNSRTQCVFEIGPPTWIRKEINKSTIEDHLFLPAAFCDAIGLQKICLVTLKSSLYGTRSWHVCVSPRKNSSSHCVTSGWKRFCQENDLKGNQGATARKDLRVLLPFTSDSPRIPDELAADELAAEALVVGPYGDDVKVWHVEVRRDGNGALLGRGCCRVRGRHGVVLILRHRGRGALTVKAFDSNYCLRELGAPAPPADEATTTSREAASKPQFITMLPQDFMKKMLIPAKFVQLYIPREHLNSTAIIFGPVGKIFQIELEMNRSEVFFASGWPQFISFHGITGANALLLRYEGGMVFTVKVFEPNGCLRGPKHKGIRLQQSEQNSLRYI</sequence>
<keyword evidence="4" id="KW-0804">Transcription</keyword>
<feature type="domain" description="TF-B3" evidence="6">
    <location>
        <begin position="1"/>
        <end position="65"/>
    </location>
</feature>
<dbReference type="GO" id="GO:0003677">
    <property type="term" value="F:DNA binding"/>
    <property type="evidence" value="ECO:0007669"/>
    <property type="project" value="UniProtKB-KW"/>
</dbReference>
<comment type="subcellular location">
    <subcellularLocation>
        <location evidence="1">Nucleus</location>
    </subcellularLocation>
</comment>